<dbReference type="EMBL" id="BARU01009733">
    <property type="protein sequence ID" value="GAH40888.1"/>
    <property type="molecule type" value="Genomic_DNA"/>
</dbReference>
<proteinExistence type="predicted"/>
<evidence type="ECO:0000259" key="1">
    <source>
        <dbReference type="PROSITE" id="PS50022"/>
    </source>
</evidence>
<organism evidence="2">
    <name type="scientific">marine sediment metagenome</name>
    <dbReference type="NCBI Taxonomy" id="412755"/>
    <lineage>
        <taxon>unclassified sequences</taxon>
        <taxon>metagenomes</taxon>
        <taxon>ecological metagenomes</taxon>
    </lineage>
</organism>
<feature type="non-terminal residue" evidence="2">
    <location>
        <position position="1"/>
    </location>
</feature>
<sequence>VRETSFGRIVLVQITNNTGSSLCLGTFYFDYSRWFENSPKDVALYYDSGDLTNPDNILINSAGNLPVLGKVANYDDFDWSLSVLSLSDVMLADGESATFRLEVSNYASNSTSGAFDNIAITAGMPTTKAWGPSPADKATDVPRDVVISWSPGELAAQTNGHKVYFGESFDDVNDATGAVAQTAAGYAPAQRLDFGKTYYWRVDEVNAPPTNHVEFKGDVWSFTTEPIGYPIEDVNATASSALSVDTGPENTVNGSGIDADDLHSIEQTDMWISGNEPNGAWIEFEFDKVYKLHEMLVWNSNQMIESIVGFGAKGVTIEYSSDGND</sequence>
<protein>
    <recommendedName>
        <fullName evidence="1">F5/8 type C domain-containing protein</fullName>
    </recommendedName>
</protein>
<name>X1H6E6_9ZZZZ</name>
<dbReference type="InterPro" id="IPR000421">
    <property type="entry name" value="FA58C"/>
</dbReference>
<accession>X1H6E6</accession>
<feature type="non-terminal residue" evidence="2">
    <location>
        <position position="325"/>
    </location>
</feature>
<feature type="domain" description="F5/8 type C" evidence="1">
    <location>
        <begin position="224"/>
        <end position="325"/>
    </location>
</feature>
<dbReference type="Gene3D" id="2.60.40.10">
    <property type="entry name" value="Immunoglobulins"/>
    <property type="match status" value="1"/>
</dbReference>
<gene>
    <name evidence="2" type="ORF">S03H2_18726</name>
</gene>
<dbReference type="InterPro" id="IPR013783">
    <property type="entry name" value="Ig-like_fold"/>
</dbReference>
<dbReference type="SUPFAM" id="SSF49785">
    <property type="entry name" value="Galactose-binding domain-like"/>
    <property type="match status" value="1"/>
</dbReference>
<dbReference type="AlphaFoldDB" id="X1H6E6"/>
<dbReference type="InterPro" id="IPR008979">
    <property type="entry name" value="Galactose-bd-like_sf"/>
</dbReference>
<reference evidence="2" key="1">
    <citation type="journal article" date="2014" name="Front. Microbiol.">
        <title>High frequency of phylogenetically diverse reductive dehalogenase-homologous genes in deep subseafloor sedimentary metagenomes.</title>
        <authorList>
            <person name="Kawai M."/>
            <person name="Futagami T."/>
            <person name="Toyoda A."/>
            <person name="Takaki Y."/>
            <person name="Nishi S."/>
            <person name="Hori S."/>
            <person name="Arai W."/>
            <person name="Tsubouchi T."/>
            <person name="Morono Y."/>
            <person name="Uchiyama I."/>
            <person name="Ito T."/>
            <person name="Fujiyama A."/>
            <person name="Inagaki F."/>
            <person name="Takami H."/>
        </authorList>
    </citation>
    <scope>NUCLEOTIDE SEQUENCE</scope>
    <source>
        <strain evidence="2">Expedition CK06-06</strain>
    </source>
</reference>
<evidence type="ECO:0000313" key="2">
    <source>
        <dbReference type="EMBL" id="GAH40888.1"/>
    </source>
</evidence>
<dbReference type="Gene3D" id="2.60.120.260">
    <property type="entry name" value="Galactose-binding domain-like"/>
    <property type="match status" value="1"/>
</dbReference>
<comment type="caution">
    <text evidence="2">The sequence shown here is derived from an EMBL/GenBank/DDBJ whole genome shotgun (WGS) entry which is preliminary data.</text>
</comment>
<dbReference type="PROSITE" id="PS50022">
    <property type="entry name" value="FA58C_3"/>
    <property type="match status" value="1"/>
</dbReference>